<dbReference type="Pfam" id="PF09527">
    <property type="entry name" value="ATPase_gene1"/>
    <property type="match status" value="1"/>
</dbReference>
<evidence type="ECO:0000256" key="1">
    <source>
        <dbReference type="SAM" id="Phobius"/>
    </source>
</evidence>
<comment type="caution">
    <text evidence="2">The sequence shown here is derived from an EMBL/GenBank/DDBJ whole genome shotgun (WGS) entry which is preliminary data.</text>
</comment>
<dbReference type="InterPro" id="IPR032820">
    <property type="entry name" value="ATPase_put"/>
</dbReference>
<dbReference type="EMBL" id="BCNO01000001">
    <property type="protein sequence ID" value="GAQ94640.1"/>
    <property type="molecule type" value="Genomic_DNA"/>
</dbReference>
<protein>
    <submittedName>
        <fullName evidence="2">Putative F0F1-ATPase subunit Ca2+/Mg2+ transporter</fullName>
    </submittedName>
</protein>
<keyword evidence="1" id="KW-0472">Membrane</keyword>
<dbReference type="STRING" id="86166.TAGGR_1825"/>
<name>A0A0U9HNL2_9BACT</name>
<keyword evidence="3" id="KW-1185">Reference proteome</keyword>
<reference evidence="3" key="1">
    <citation type="submission" date="2016-01" db="EMBL/GenBank/DDBJ databases">
        <title>Draft genome sequence of Thermodesulfovibrio aggregans strain TGE-P1.</title>
        <authorList>
            <person name="Sekiguchi Y."/>
            <person name="Ohashi A."/>
            <person name="Matsuura N."/>
            <person name="Tourlousse M.D."/>
        </authorList>
    </citation>
    <scope>NUCLEOTIDE SEQUENCE [LARGE SCALE GENOMIC DNA]</scope>
    <source>
        <strain evidence="3">TGE-P1</strain>
    </source>
</reference>
<accession>A0A0U9HNL2</accession>
<keyword evidence="1" id="KW-0812">Transmembrane</keyword>
<gene>
    <name evidence="2" type="ORF">TAGGR_1825</name>
</gene>
<organism evidence="2 3">
    <name type="scientific">Thermodesulfovibrio aggregans</name>
    <dbReference type="NCBI Taxonomy" id="86166"/>
    <lineage>
        <taxon>Bacteria</taxon>
        <taxon>Pseudomonadati</taxon>
        <taxon>Nitrospirota</taxon>
        <taxon>Thermodesulfovibrionia</taxon>
        <taxon>Thermodesulfovibrionales</taxon>
        <taxon>Thermodesulfovibrionaceae</taxon>
        <taxon>Thermodesulfovibrio</taxon>
    </lineage>
</organism>
<proteinExistence type="predicted"/>
<feature type="transmembrane region" description="Helical" evidence="1">
    <location>
        <begin position="20"/>
        <end position="38"/>
    </location>
</feature>
<dbReference type="RefSeq" id="WP_059176070.1">
    <property type="nucleotide sequence ID" value="NZ_BCNO01000001.1"/>
</dbReference>
<dbReference type="Proteomes" id="UP000054976">
    <property type="component" value="Unassembled WGS sequence"/>
</dbReference>
<feature type="transmembrane region" description="Helical" evidence="1">
    <location>
        <begin position="50"/>
        <end position="67"/>
    </location>
</feature>
<evidence type="ECO:0000313" key="3">
    <source>
        <dbReference type="Proteomes" id="UP000054976"/>
    </source>
</evidence>
<evidence type="ECO:0000313" key="2">
    <source>
        <dbReference type="EMBL" id="GAQ94640.1"/>
    </source>
</evidence>
<dbReference type="OrthoDB" id="9807239at2"/>
<keyword evidence="1" id="KW-1133">Transmembrane helix</keyword>
<dbReference type="AlphaFoldDB" id="A0A0U9HNL2"/>
<sequence length="86" mass="9403">MSEESPKKSIFKVILEASALGINFVLCVIIGAVLGYLIDKFVFGKTFPLFSLIFLAAGFVAGVKEIFRFIRKVNKADGQGSNKESQ</sequence>